<feature type="domain" description="DUF1828" evidence="1">
    <location>
        <begin position="30"/>
        <end position="120"/>
    </location>
</feature>
<organism evidence="2 3">
    <name type="scientific">Aphanizomenon flos-aquae FACHB-1040</name>
    <dbReference type="NCBI Taxonomy" id="2692887"/>
    <lineage>
        <taxon>Bacteria</taxon>
        <taxon>Bacillati</taxon>
        <taxon>Cyanobacteriota</taxon>
        <taxon>Cyanophyceae</taxon>
        <taxon>Nostocales</taxon>
        <taxon>Aphanizomenonaceae</taxon>
        <taxon>Aphanizomenon</taxon>
    </lineage>
</organism>
<reference evidence="2 3" key="1">
    <citation type="journal article" date="2020" name="ISME J.">
        <title>Comparative genomics reveals insights into cyanobacterial evolution and habitat adaptation.</title>
        <authorList>
            <person name="Chen M.Y."/>
            <person name="Teng W.K."/>
            <person name="Zhao L."/>
            <person name="Hu C.X."/>
            <person name="Zhou Y.K."/>
            <person name="Han B.P."/>
            <person name="Song L.R."/>
            <person name="Shu W.S."/>
        </authorList>
    </citation>
    <scope>NUCLEOTIDE SEQUENCE [LARGE SCALE GENOMIC DNA]</scope>
    <source>
        <strain evidence="2 3">FACHB-1040</strain>
    </source>
</reference>
<evidence type="ECO:0000313" key="3">
    <source>
        <dbReference type="Proteomes" id="UP000606721"/>
    </source>
</evidence>
<dbReference type="Proteomes" id="UP000606721">
    <property type="component" value="Unassembled WGS sequence"/>
</dbReference>
<keyword evidence="3" id="KW-1185">Reference proteome</keyword>
<proteinExistence type="predicted"/>
<dbReference type="Pfam" id="PF08861">
    <property type="entry name" value="DUF1828"/>
    <property type="match status" value="1"/>
</dbReference>
<evidence type="ECO:0000313" key="2">
    <source>
        <dbReference type="EMBL" id="MBD2276804.1"/>
    </source>
</evidence>
<gene>
    <name evidence="2" type="ORF">H6F99_00255</name>
</gene>
<dbReference type="InterPro" id="IPR014960">
    <property type="entry name" value="DUF1828"/>
</dbReference>
<name>A0ABR8BPC7_APHFL</name>
<sequence>MTLNICEKISQTMGELFTYSSVNEFVRISTPFILPDGSLIDLFLKEKEESYVLTDLGETFGWLYLQTSAFGLSENQEIIIKDILITHGIEQLNGMLVIRLKQDDNLSDAVLHLVQAIIRIADTNNEPNTSSFKPIIEPIFNRIIEINSQTKILASKPIIEPIKEQLEEFLNNKNLNIERDKKFPGFSGTSRNVDFCIYHPTGNTLINVLGIQGKPRLRAEKLFITWSEISYLKENKYNFISLVDDSKNFKDEKSIKLLSKVSDVVKWSNRNYLQKLLE</sequence>
<dbReference type="EMBL" id="JACJQT010000001">
    <property type="protein sequence ID" value="MBD2276804.1"/>
    <property type="molecule type" value="Genomic_DNA"/>
</dbReference>
<accession>A0ABR8BPC7</accession>
<protein>
    <submittedName>
        <fullName evidence="2">DUF1828 domain-containing protein</fullName>
    </submittedName>
</protein>
<evidence type="ECO:0000259" key="1">
    <source>
        <dbReference type="Pfam" id="PF08861"/>
    </source>
</evidence>
<comment type="caution">
    <text evidence="2">The sequence shown here is derived from an EMBL/GenBank/DDBJ whole genome shotgun (WGS) entry which is preliminary data.</text>
</comment>
<dbReference type="RefSeq" id="WP_190381944.1">
    <property type="nucleotide sequence ID" value="NZ_JACJQT010000001.1"/>
</dbReference>